<dbReference type="InterPro" id="IPR053842">
    <property type="entry name" value="NikA-like"/>
</dbReference>
<name>A0A212KX99_9BACT</name>
<gene>
    <name evidence="1" type="ORF">KL86DES1_10037</name>
</gene>
<sequence>MTKQKGKFHKRYTLWVTEGEAAQLEEQASMSGLSVSECIRRRGFGGRPPCTRSRIVAHTDMNTLRELRRIGGLLKHHFETLRQAGASREHLEEQEETLRILGRAVERLGREKR</sequence>
<evidence type="ECO:0000313" key="1">
    <source>
        <dbReference type="EMBL" id="SCM69914.1"/>
    </source>
</evidence>
<dbReference type="EMBL" id="FMJC01000001">
    <property type="protein sequence ID" value="SCM69914.1"/>
    <property type="molecule type" value="Genomic_DNA"/>
</dbReference>
<protein>
    <recommendedName>
        <fullName evidence="2">Mobilization protein</fullName>
    </recommendedName>
</protein>
<organism evidence="1">
    <name type="scientific">uncultured Desulfovibrio sp</name>
    <dbReference type="NCBI Taxonomy" id="167968"/>
    <lineage>
        <taxon>Bacteria</taxon>
        <taxon>Pseudomonadati</taxon>
        <taxon>Thermodesulfobacteriota</taxon>
        <taxon>Desulfovibrionia</taxon>
        <taxon>Desulfovibrionales</taxon>
        <taxon>Desulfovibrionaceae</taxon>
        <taxon>Desulfovibrio</taxon>
        <taxon>environmental samples</taxon>
    </lineage>
</organism>
<evidence type="ECO:0008006" key="2">
    <source>
        <dbReference type="Google" id="ProtNLM"/>
    </source>
</evidence>
<accession>A0A212KX99</accession>
<dbReference type="RefSeq" id="WP_179981470.1">
    <property type="nucleotide sequence ID" value="NZ_LT608333.1"/>
</dbReference>
<proteinExistence type="predicted"/>
<dbReference type="AlphaFoldDB" id="A0A212KX99"/>
<dbReference type="Pfam" id="PF21983">
    <property type="entry name" value="NikA-like"/>
    <property type="match status" value="1"/>
</dbReference>
<reference evidence="1" key="1">
    <citation type="submission" date="2016-08" db="EMBL/GenBank/DDBJ databases">
        <authorList>
            <person name="Seilhamer J.J."/>
        </authorList>
    </citation>
    <scope>NUCLEOTIDE SEQUENCE</scope>
    <source>
        <strain evidence="1">86-1</strain>
    </source>
</reference>